<evidence type="ECO:0000313" key="2">
    <source>
        <dbReference type="EMBL" id="MED6255223.1"/>
    </source>
</evidence>
<organism evidence="2 3">
    <name type="scientific">Ataeniobius toweri</name>
    <dbReference type="NCBI Taxonomy" id="208326"/>
    <lineage>
        <taxon>Eukaryota</taxon>
        <taxon>Metazoa</taxon>
        <taxon>Chordata</taxon>
        <taxon>Craniata</taxon>
        <taxon>Vertebrata</taxon>
        <taxon>Euteleostomi</taxon>
        <taxon>Actinopterygii</taxon>
        <taxon>Neopterygii</taxon>
        <taxon>Teleostei</taxon>
        <taxon>Neoteleostei</taxon>
        <taxon>Acanthomorphata</taxon>
        <taxon>Ovalentaria</taxon>
        <taxon>Atherinomorphae</taxon>
        <taxon>Cyprinodontiformes</taxon>
        <taxon>Goodeidae</taxon>
        <taxon>Ataeniobius</taxon>
    </lineage>
</organism>
<gene>
    <name evidence="2" type="ORF">ATANTOWER_006288</name>
</gene>
<evidence type="ECO:0000256" key="1">
    <source>
        <dbReference type="SAM" id="MobiDB-lite"/>
    </source>
</evidence>
<evidence type="ECO:0000313" key="3">
    <source>
        <dbReference type="Proteomes" id="UP001345963"/>
    </source>
</evidence>
<dbReference type="Proteomes" id="UP001345963">
    <property type="component" value="Unassembled WGS sequence"/>
</dbReference>
<feature type="region of interest" description="Disordered" evidence="1">
    <location>
        <begin position="67"/>
        <end position="86"/>
    </location>
</feature>
<name>A0ABU7C0E7_9TELE</name>
<keyword evidence="3" id="KW-1185">Reference proteome</keyword>
<proteinExistence type="predicted"/>
<feature type="compositionally biased region" description="Polar residues" evidence="1">
    <location>
        <begin position="74"/>
        <end position="86"/>
    </location>
</feature>
<comment type="caution">
    <text evidence="2">The sequence shown here is derived from an EMBL/GenBank/DDBJ whole genome shotgun (WGS) entry which is preliminary data.</text>
</comment>
<protein>
    <submittedName>
        <fullName evidence="2">Uncharacterized protein</fullName>
    </submittedName>
</protein>
<accession>A0ABU7C0E7</accession>
<sequence length="86" mass="9679">MLTLNSSLARTLQESLFFWTDTHHHLQTTSSFTQLSTCPLSDTLLLAPKVPSALLLPYTLKTTYHTSRHCQDHSPPQTSSSHRTTI</sequence>
<reference evidence="2 3" key="1">
    <citation type="submission" date="2021-07" db="EMBL/GenBank/DDBJ databases">
        <authorList>
            <person name="Palmer J.M."/>
        </authorList>
    </citation>
    <scope>NUCLEOTIDE SEQUENCE [LARGE SCALE GENOMIC DNA]</scope>
    <source>
        <strain evidence="2 3">AT_MEX2019</strain>
        <tissue evidence="2">Muscle</tissue>
    </source>
</reference>
<dbReference type="EMBL" id="JAHUTI010070547">
    <property type="protein sequence ID" value="MED6255223.1"/>
    <property type="molecule type" value="Genomic_DNA"/>
</dbReference>